<keyword evidence="3 6" id="KW-0812">Transmembrane</keyword>
<dbReference type="PANTHER" id="PTHR36115">
    <property type="entry name" value="PROLINE-RICH ANTIGEN HOMOLOG-RELATED"/>
    <property type="match status" value="1"/>
</dbReference>
<gene>
    <name evidence="8" type="ORF">ACFPIJ_06980</name>
</gene>
<keyword evidence="2" id="KW-1003">Cell membrane</keyword>
<dbReference type="Proteomes" id="UP001595912">
    <property type="component" value="Unassembled WGS sequence"/>
</dbReference>
<dbReference type="InterPro" id="IPR010432">
    <property type="entry name" value="RDD"/>
</dbReference>
<protein>
    <submittedName>
        <fullName evidence="8">RDD family protein</fullName>
    </submittedName>
</protein>
<evidence type="ECO:0000313" key="8">
    <source>
        <dbReference type="EMBL" id="MFC4997563.1"/>
    </source>
</evidence>
<evidence type="ECO:0000256" key="3">
    <source>
        <dbReference type="ARBA" id="ARBA00022692"/>
    </source>
</evidence>
<comment type="caution">
    <text evidence="8">The sequence shown here is derived from an EMBL/GenBank/DDBJ whole genome shotgun (WGS) entry which is preliminary data.</text>
</comment>
<name>A0ABV9VQ68_9ACTN</name>
<feature type="domain" description="RDD" evidence="7">
    <location>
        <begin position="7"/>
        <end position="128"/>
    </location>
</feature>
<evidence type="ECO:0000313" key="9">
    <source>
        <dbReference type="Proteomes" id="UP001595912"/>
    </source>
</evidence>
<evidence type="ECO:0000256" key="1">
    <source>
        <dbReference type="ARBA" id="ARBA00004651"/>
    </source>
</evidence>
<dbReference type="RefSeq" id="WP_380113794.1">
    <property type="nucleotide sequence ID" value="NZ_JBHSIU010000010.1"/>
</dbReference>
<evidence type="ECO:0000256" key="4">
    <source>
        <dbReference type="ARBA" id="ARBA00022989"/>
    </source>
</evidence>
<evidence type="ECO:0000256" key="5">
    <source>
        <dbReference type="ARBA" id="ARBA00023136"/>
    </source>
</evidence>
<keyword evidence="5 6" id="KW-0472">Membrane</keyword>
<feature type="transmembrane region" description="Helical" evidence="6">
    <location>
        <begin position="43"/>
        <end position="63"/>
    </location>
</feature>
<accession>A0ABV9VQ68</accession>
<dbReference type="EMBL" id="JBHSIU010000010">
    <property type="protein sequence ID" value="MFC4997563.1"/>
    <property type="molecule type" value="Genomic_DNA"/>
</dbReference>
<proteinExistence type="predicted"/>
<dbReference type="InterPro" id="IPR051791">
    <property type="entry name" value="Pra-immunoreactive"/>
</dbReference>
<evidence type="ECO:0000256" key="2">
    <source>
        <dbReference type="ARBA" id="ARBA00022475"/>
    </source>
</evidence>
<sequence>MSLLNLATWRERVGAAVIDAIPYLALLGAGAVVGNNGDGTYGVYLYLFLLAALAWIGYNRWFLGGRGQSWGKRLLGLDLVSERTEKPIGAGAALVRDLAHAADVVSCIGVLFPLWDAKRQTLGDKLAGTVVTKR</sequence>
<dbReference type="Pfam" id="PF06271">
    <property type="entry name" value="RDD"/>
    <property type="match status" value="1"/>
</dbReference>
<keyword evidence="9" id="KW-1185">Reference proteome</keyword>
<evidence type="ECO:0000259" key="7">
    <source>
        <dbReference type="Pfam" id="PF06271"/>
    </source>
</evidence>
<keyword evidence="4 6" id="KW-1133">Transmembrane helix</keyword>
<comment type="subcellular location">
    <subcellularLocation>
        <location evidence="1">Cell membrane</location>
        <topology evidence="1">Multi-pass membrane protein</topology>
    </subcellularLocation>
</comment>
<organism evidence="8 9">
    <name type="scientific">Dactylosporangium cerinum</name>
    <dbReference type="NCBI Taxonomy" id="1434730"/>
    <lineage>
        <taxon>Bacteria</taxon>
        <taxon>Bacillati</taxon>
        <taxon>Actinomycetota</taxon>
        <taxon>Actinomycetes</taxon>
        <taxon>Micromonosporales</taxon>
        <taxon>Micromonosporaceae</taxon>
        <taxon>Dactylosporangium</taxon>
    </lineage>
</organism>
<reference evidence="9" key="1">
    <citation type="journal article" date="2019" name="Int. J. Syst. Evol. Microbiol.">
        <title>The Global Catalogue of Microorganisms (GCM) 10K type strain sequencing project: providing services to taxonomists for standard genome sequencing and annotation.</title>
        <authorList>
            <consortium name="The Broad Institute Genomics Platform"/>
            <consortium name="The Broad Institute Genome Sequencing Center for Infectious Disease"/>
            <person name="Wu L."/>
            <person name="Ma J."/>
        </authorList>
    </citation>
    <scope>NUCLEOTIDE SEQUENCE [LARGE SCALE GENOMIC DNA]</scope>
    <source>
        <strain evidence="9">CGMCC 4.7152</strain>
    </source>
</reference>
<evidence type="ECO:0000256" key="6">
    <source>
        <dbReference type="SAM" id="Phobius"/>
    </source>
</evidence>
<dbReference type="PANTHER" id="PTHR36115:SF6">
    <property type="entry name" value="PROLINE-RICH ANTIGEN HOMOLOG"/>
    <property type="match status" value="1"/>
</dbReference>
<feature type="transmembrane region" description="Helical" evidence="6">
    <location>
        <begin position="12"/>
        <end position="31"/>
    </location>
</feature>